<dbReference type="Gene3D" id="3.40.50.10810">
    <property type="entry name" value="Tandem AAA-ATPase domain"/>
    <property type="match status" value="1"/>
</dbReference>
<evidence type="ECO:0000256" key="5">
    <source>
        <dbReference type="ARBA" id="ARBA00023242"/>
    </source>
</evidence>
<dbReference type="InterPro" id="IPR027417">
    <property type="entry name" value="P-loop_NTPase"/>
</dbReference>
<dbReference type="InterPro" id="IPR038718">
    <property type="entry name" value="SNF2-like_sf"/>
</dbReference>
<dbReference type="GO" id="GO:0005634">
    <property type="term" value="C:nucleus"/>
    <property type="evidence" value="ECO:0007669"/>
    <property type="project" value="UniProtKB-SubCell"/>
</dbReference>
<dbReference type="InterPro" id="IPR044567">
    <property type="entry name" value="CLSY/DRD1"/>
</dbReference>
<sequence length="174" mass="20041">MFPKCRPVVIAPSNLLLNWEAEFQKWAMDIPFHNLNSKNFFLKEDEGTVGVFHCLSGAAKKNLHLIWMVKLKSWAKSKSVLGINYDLFRILIGEDVEGYNKELREILLKFPSLLVLEEGHTARNEHSLVWKALKKVETEKRILLSGTPFQNNIKELYNTLCVVSPKFAADLEQK</sequence>
<keyword evidence="3" id="KW-0378">Hydrolase</keyword>
<keyword evidence="8" id="KW-1185">Reference proteome</keyword>
<keyword evidence="4" id="KW-0067">ATP-binding</keyword>
<dbReference type="PANTHER" id="PTHR45821:SF24">
    <property type="entry name" value="HELICASE C-TERMINAL DOMAIN-CONTAINING PROTEIN"/>
    <property type="match status" value="1"/>
</dbReference>
<dbReference type="PROSITE" id="PS51192">
    <property type="entry name" value="HELICASE_ATP_BIND_1"/>
    <property type="match status" value="1"/>
</dbReference>
<dbReference type="AlphaFoldDB" id="A0A3Q7INE8"/>
<dbReference type="PaxDb" id="4081-Solyc08g077590.1.1"/>
<dbReference type="SUPFAM" id="SSF52540">
    <property type="entry name" value="P-loop containing nucleoside triphosphate hydrolases"/>
    <property type="match status" value="1"/>
</dbReference>
<dbReference type="Pfam" id="PF00176">
    <property type="entry name" value="SNF2-rel_dom"/>
    <property type="match status" value="1"/>
</dbReference>
<protein>
    <recommendedName>
        <fullName evidence="6">Helicase ATP-binding domain-containing protein</fullName>
    </recommendedName>
</protein>
<dbReference type="GO" id="GO:0005524">
    <property type="term" value="F:ATP binding"/>
    <property type="evidence" value="ECO:0007669"/>
    <property type="project" value="UniProtKB-KW"/>
</dbReference>
<dbReference type="InterPro" id="IPR014001">
    <property type="entry name" value="Helicase_ATP-bd"/>
</dbReference>
<dbReference type="OMA" id="TRREWTY"/>
<name>A0A3Q7INE8_SOLLC</name>
<dbReference type="Proteomes" id="UP000004994">
    <property type="component" value="Chromosome 8"/>
</dbReference>
<comment type="subcellular location">
    <subcellularLocation>
        <location evidence="1">Nucleus</location>
    </subcellularLocation>
</comment>
<proteinExistence type="predicted"/>
<evidence type="ECO:0000313" key="8">
    <source>
        <dbReference type="Proteomes" id="UP000004994"/>
    </source>
</evidence>
<dbReference type="PANTHER" id="PTHR45821">
    <property type="entry name" value="SNF2 DOMAIN-CONTAINING PROTEIN CLASSY 2-RELATED"/>
    <property type="match status" value="1"/>
</dbReference>
<keyword evidence="5" id="KW-0539">Nucleus</keyword>
<dbReference type="InterPro" id="IPR000330">
    <property type="entry name" value="SNF2_N"/>
</dbReference>
<dbReference type="GO" id="GO:0004386">
    <property type="term" value="F:helicase activity"/>
    <property type="evidence" value="ECO:0007669"/>
    <property type="project" value="UniProtKB-KW"/>
</dbReference>
<dbReference type="GO" id="GO:0080188">
    <property type="term" value="P:gene silencing by siRNA-directed DNA methylation"/>
    <property type="evidence" value="ECO:0007669"/>
    <property type="project" value="InterPro"/>
</dbReference>
<evidence type="ECO:0000256" key="3">
    <source>
        <dbReference type="ARBA" id="ARBA00022806"/>
    </source>
</evidence>
<dbReference type="STRING" id="4081.A0A3Q7INE8"/>
<keyword evidence="2" id="KW-0547">Nucleotide-binding</keyword>
<organism evidence="7">
    <name type="scientific">Solanum lycopersicum</name>
    <name type="common">Tomato</name>
    <name type="synonym">Lycopersicon esculentum</name>
    <dbReference type="NCBI Taxonomy" id="4081"/>
    <lineage>
        <taxon>Eukaryota</taxon>
        <taxon>Viridiplantae</taxon>
        <taxon>Streptophyta</taxon>
        <taxon>Embryophyta</taxon>
        <taxon>Tracheophyta</taxon>
        <taxon>Spermatophyta</taxon>
        <taxon>Magnoliopsida</taxon>
        <taxon>eudicotyledons</taxon>
        <taxon>Gunneridae</taxon>
        <taxon>Pentapetalae</taxon>
        <taxon>asterids</taxon>
        <taxon>lamiids</taxon>
        <taxon>Solanales</taxon>
        <taxon>Solanaceae</taxon>
        <taxon>Solanoideae</taxon>
        <taxon>Solaneae</taxon>
        <taxon>Solanum</taxon>
        <taxon>Solanum subgen. Lycopersicon</taxon>
    </lineage>
</organism>
<evidence type="ECO:0000313" key="7">
    <source>
        <dbReference type="EnsemblPlants" id="Solyc08g077590.1.1.1"/>
    </source>
</evidence>
<dbReference type="Gramene" id="Solyc08g077590.1.1">
    <property type="protein sequence ID" value="Solyc08g077590.1.1.1"/>
    <property type="gene ID" value="Solyc08g077590.1"/>
</dbReference>
<dbReference type="InParanoid" id="A0A3Q7INE8"/>
<evidence type="ECO:0000256" key="4">
    <source>
        <dbReference type="ARBA" id="ARBA00022840"/>
    </source>
</evidence>
<keyword evidence="3" id="KW-0347">Helicase</keyword>
<evidence type="ECO:0000256" key="1">
    <source>
        <dbReference type="ARBA" id="ARBA00004123"/>
    </source>
</evidence>
<feature type="domain" description="Helicase ATP-binding" evidence="6">
    <location>
        <begin position="1"/>
        <end position="166"/>
    </location>
</feature>
<evidence type="ECO:0000256" key="2">
    <source>
        <dbReference type="ARBA" id="ARBA00022741"/>
    </source>
</evidence>
<reference evidence="7" key="1">
    <citation type="journal article" date="2012" name="Nature">
        <title>The tomato genome sequence provides insights into fleshy fruit evolution.</title>
        <authorList>
            <consortium name="Tomato Genome Consortium"/>
        </authorList>
    </citation>
    <scope>NUCLEOTIDE SEQUENCE [LARGE SCALE GENOMIC DNA]</scope>
    <source>
        <strain evidence="7">cv. Heinz 1706</strain>
    </source>
</reference>
<reference evidence="7" key="2">
    <citation type="submission" date="2019-01" db="UniProtKB">
        <authorList>
            <consortium name="EnsemblPlants"/>
        </authorList>
    </citation>
    <scope>IDENTIFICATION</scope>
    <source>
        <strain evidence="7">cv. Heinz 1706</strain>
    </source>
</reference>
<dbReference type="EnsemblPlants" id="Solyc08g077590.1.1">
    <property type="protein sequence ID" value="Solyc08g077590.1.1.1"/>
    <property type="gene ID" value="Solyc08g077590.1"/>
</dbReference>
<evidence type="ECO:0000259" key="6">
    <source>
        <dbReference type="PROSITE" id="PS51192"/>
    </source>
</evidence>
<accession>A0A3Q7INE8</accession>